<keyword evidence="12 15" id="KW-0170">Cobalt</keyword>
<feature type="active site" evidence="15">
    <location>
        <position position="72"/>
    </location>
</feature>
<dbReference type="AlphaFoldDB" id="A0A845LZ08"/>
<comment type="catalytic activity">
    <reaction evidence="14 15">
        <text>N-succinyl-(2S,6S)-2,6-diaminopimelate + H2O = (2S,6S)-2,6-diaminopimelate + succinate</text>
        <dbReference type="Rhea" id="RHEA:22608"/>
        <dbReference type="ChEBI" id="CHEBI:15377"/>
        <dbReference type="ChEBI" id="CHEBI:30031"/>
        <dbReference type="ChEBI" id="CHEBI:57609"/>
        <dbReference type="ChEBI" id="CHEBI:58087"/>
        <dbReference type="EC" id="3.5.1.18"/>
    </reaction>
</comment>
<dbReference type="InterPro" id="IPR001261">
    <property type="entry name" value="ArgE/DapE_CS"/>
</dbReference>
<dbReference type="Pfam" id="PF01546">
    <property type="entry name" value="Peptidase_M20"/>
    <property type="match status" value="1"/>
</dbReference>
<keyword evidence="6 15" id="KW-0028">Amino-acid biosynthesis</keyword>
<comment type="function">
    <text evidence="15">Catalyzes the hydrolysis of N-succinyl-L,L-diaminopimelic acid (SDAP), forming succinate and LL-2,6-diaminopimelate (DAP), an intermediate involved in the bacterial biosynthesis of lysine and meso-diaminopimelic acid, an essential component of bacterial cell walls.</text>
</comment>
<keyword evidence="9 15" id="KW-0862">Zinc</keyword>
<feature type="binding site" evidence="15">
    <location>
        <position position="137"/>
    </location>
    <ligand>
        <name>Zn(2+)</name>
        <dbReference type="ChEBI" id="CHEBI:29105"/>
        <label>2</label>
    </ligand>
</feature>
<dbReference type="EC" id="3.5.1.18" evidence="4 15"/>
<evidence type="ECO:0000256" key="1">
    <source>
        <dbReference type="ARBA" id="ARBA00005130"/>
    </source>
</evidence>
<dbReference type="NCBIfam" id="TIGR01246">
    <property type="entry name" value="dapE_proteo"/>
    <property type="match status" value="1"/>
</dbReference>
<dbReference type="RefSeq" id="WP_161350134.1">
    <property type="nucleotide sequence ID" value="NZ_WTUX01000006.1"/>
</dbReference>
<dbReference type="InterPro" id="IPR050072">
    <property type="entry name" value="Peptidase_M20A"/>
</dbReference>
<feature type="binding site" evidence="15">
    <location>
        <position position="165"/>
    </location>
    <ligand>
        <name>Zn(2+)</name>
        <dbReference type="ChEBI" id="CHEBI:29105"/>
        <label>1</label>
    </ligand>
</feature>
<keyword evidence="10 15" id="KW-0220">Diaminopimelate biosynthesis</keyword>
<comment type="caution">
    <text evidence="17">The sequence shown here is derived from an EMBL/GenBank/DDBJ whole genome shotgun (WGS) entry which is preliminary data.</text>
</comment>
<protein>
    <recommendedName>
        <fullName evidence="5 15">Succinyl-diaminopimelate desuccinylase</fullName>
        <shortName evidence="15">SDAP desuccinylase</shortName>
        <ecNumber evidence="4 15">3.5.1.18</ecNumber>
    </recommendedName>
    <alternativeName>
        <fullName evidence="13 15">N-succinyl-LL-2,6-diaminoheptanedioate amidohydrolase</fullName>
    </alternativeName>
</protein>
<name>A0A845LZ08_9RHOB</name>
<dbReference type="SUPFAM" id="SSF55031">
    <property type="entry name" value="Bacterial exopeptidase dimerisation domain"/>
    <property type="match status" value="1"/>
</dbReference>
<dbReference type="PROSITE" id="PS00759">
    <property type="entry name" value="ARGE_DAPE_CPG2_2"/>
    <property type="match status" value="1"/>
</dbReference>
<dbReference type="InterPro" id="IPR002933">
    <property type="entry name" value="Peptidase_M20"/>
</dbReference>
<evidence type="ECO:0000256" key="11">
    <source>
        <dbReference type="ARBA" id="ARBA00023154"/>
    </source>
</evidence>
<feature type="binding site" evidence="15">
    <location>
        <position position="103"/>
    </location>
    <ligand>
        <name>Zn(2+)</name>
        <dbReference type="ChEBI" id="CHEBI:29105"/>
        <label>1</label>
    </ligand>
</feature>
<dbReference type="GO" id="GO:0008777">
    <property type="term" value="F:acetylornithine deacetylase activity"/>
    <property type="evidence" value="ECO:0007669"/>
    <property type="project" value="TreeGrafter"/>
</dbReference>
<dbReference type="PANTHER" id="PTHR43808:SF31">
    <property type="entry name" value="N-ACETYL-L-CITRULLINE DEACETYLASE"/>
    <property type="match status" value="1"/>
</dbReference>
<dbReference type="EMBL" id="WTUX01000006">
    <property type="protein sequence ID" value="MZR12019.1"/>
    <property type="molecule type" value="Genomic_DNA"/>
</dbReference>
<dbReference type="InterPro" id="IPR005941">
    <property type="entry name" value="DapE_proteobac"/>
</dbReference>
<feature type="binding site" evidence="15">
    <location>
        <position position="70"/>
    </location>
    <ligand>
        <name>Zn(2+)</name>
        <dbReference type="ChEBI" id="CHEBI:29105"/>
        <label>1</label>
    </ligand>
</feature>
<dbReference type="GO" id="GO:0009089">
    <property type="term" value="P:lysine biosynthetic process via diaminopimelate"/>
    <property type="evidence" value="ECO:0007669"/>
    <property type="project" value="UniProtKB-UniRule"/>
</dbReference>
<feature type="binding site" evidence="15">
    <location>
        <position position="354"/>
    </location>
    <ligand>
        <name>Zn(2+)</name>
        <dbReference type="ChEBI" id="CHEBI:29105"/>
        <label>2</label>
    </ligand>
</feature>
<dbReference type="SUPFAM" id="SSF53187">
    <property type="entry name" value="Zn-dependent exopeptidases"/>
    <property type="match status" value="1"/>
</dbReference>
<gene>
    <name evidence="15 17" type="primary">dapE</name>
    <name evidence="17" type="ORF">GQE99_03175</name>
</gene>
<evidence type="ECO:0000256" key="6">
    <source>
        <dbReference type="ARBA" id="ARBA00022605"/>
    </source>
</evidence>
<evidence type="ECO:0000313" key="17">
    <source>
        <dbReference type="EMBL" id="MZR12019.1"/>
    </source>
</evidence>
<dbReference type="PROSITE" id="PS00758">
    <property type="entry name" value="ARGE_DAPE_CPG2_1"/>
    <property type="match status" value="1"/>
</dbReference>
<dbReference type="GO" id="GO:0008270">
    <property type="term" value="F:zinc ion binding"/>
    <property type="evidence" value="ECO:0007669"/>
    <property type="project" value="UniProtKB-UniRule"/>
</dbReference>
<dbReference type="GO" id="GO:0050897">
    <property type="term" value="F:cobalt ion binding"/>
    <property type="evidence" value="ECO:0007669"/>
    <property type="project" value="UniProtKB-UniRule"/>
</dbReference>
<evidence type="ECO:0000313" key="18">
    <source>
        <dbReference type="Proteomes" id="UP000467322"/>
    </source>
</evidence>
<dbReference type="InterPro" id="IPR011650">
    <property type="entry name" value="Peptidase_M20_dimer"/>
</dbReference>
<feature type="domain" description="Peptidase M20 dimerisation" evidence="16">
    <location>
        <begin position="178"/>
        <end position="282"/>
    </location>
</feature>
<feature type="active site" description="Proton acceptor" evidence="15">
    <location>
        <position position="136"/>
    </location>
</feature>
<evidence type="ECO:0000256" key="9">
    <source>
        <dbReference type="ARBA" id="ARBA00022833"/>
    </source>
</evidence>
<reference evidence="17 18" key="1">
    <citation type="submission" date="2019-12" db="EMBL/GenBank/DDBJ databases">
        <title>Maritimibacter sp. nov. sp. isolated from sea sand.</title>
        <authorList>
            <person name="Kim J."/>
            <person name="Jeong S.E."/>
            <person name="Jung H.S."/>
            <person name="Jeon C.O."/>
        </authorList>
    </citation>
    <scope>NUCLEOTIDE SEQUENCE [LARGE SCALE GENOMIC DNA]</scope>
    <source>
        <strain evidence="17 18">DP07</strain>
    </source>
</reference>
<evidence type="ECO:0000256" key="7">
    <source>
        <dbReference type="ARBA" id="ARBA00022723"/>
    </source>
</evidence>
<evidence type="ECO:0000256" key="13">
    <source>
        <dbReference type="ARBA" id="ARBA00031891"/>
    </source>
</evidence>
<comment type="cofactor">
    <cofactor evidence="15">
        <name>Zn(2+)</name>
        <dbReference type="ChEBI" id="CHEBI:29105"/>
    </cofactor>
    <cofactor evidence="15">
        <name>Co(2+)</name>
        <dbReference type="ChEBI" id="CHEBI:48828"/>
    </cofactor>
    <text evidence="15">Binds 2 Zn(2+) or Co(2+) ions per subunit.</text>
</comment>
<evidence type="ECO:0000256" key="15">
    <source>
        <dbReference type="HAMAP-Rule" id="MF_01690"/>
    </source>
</evidence>
<keyword evidence="18" id="KW-1185">Reference proteome</keyword>
<keyword evidence="7 15" id="KW-0479">Metal-binding</keyword>
<evidence type="ECO:0000256" key="14">
    <source>
        <dbReference type="ARBA" id="ARBA00051301"/>
    </source>
</evidence>
<evidence type="ECO:0000256" key="12">
    <source>
        <dbReference type="ARBA" id="ARBA00023285"/>
    </source>
</evidence>
<dbReference type="Gene3D" id="3.30.70.360">
    <property type="match status" value="1"/>
</dbReference>
<dbReference type="GO" id="GO:0009014">
    <property type="term" value="F:succinyl-diaminopimelate desuccinylase activity"/>
    <property type="evidence" value="ECO:0007669"/>
    <property type="project" value="UniProtKB-UniRule"/>
</dbReference>
<keyword evidence="11 15" id="KW-0457">Lysine biosynthesis</keyword>
<dbReference type="Gene3D" id="3.40.630.10">
    <property type="entry name" value="Zn peptidases"/>
    <property type="match status" value="1"/>
</dbReference>
<dbReference type="PANTHER" id="PTHR43808">
    <property type="entry name" value="ACETYLORNITHINE DEACETYLASE"/>
    <property type="match status" value="1"/>
</dbReference>
<dbReference type="Proteomes" id="UP000467322">
    <property type="component" value="Unassembled WGS sequence"/>
</dbReference>
<evidence type="ECO:0000256" key="3">
    <source>
        <dbReference type="ARBA" id="ARBA00011738"/>
    </source>
</evidence>
<keyword evidence="8 15" id="KW-0378">Hydrolase</keyword>
<dbReference type="HAMAP" id="MF_01690">
    <property type="entry name" value="DapE"/>
    <property type="match status" value="1"/>
</dbReference>
<dbReference type="UniPathway" id="UPA00034">
    <property type="reaction ID" value="UER00021"/>
</dbReference>
<dbReference type="GO" id="GO:0019877">
    <property type="term" value="P:diaminopimelate biosynthetic process"/>
    <property type="evidence" value="ECO:0007669"/>
    <property type="project" value="UniProtKB-UniRule"/>
</dbReference>
<comment type="subunit">
    <text evidence="3 15">Homodimer.</text>
</comment>
<evidence type="ECO:0000259" key="16">
    <source>
        <dbReference type="Pfam" id="PF07687"/>
    </source>
</evidence>
<dbReference type="CDD" id="cd03891">
    <property type="entry name" value="M20_DapE_proteobac"/>
    <property type="match status" value="1"/>
</dbReference>
<evidence type="ECO:0000256" key="2">
    <source>
        <dbReference type="ARBA" id="ARBA00006746"/>
    </source>
</evidence>
<dbReference type="GO" id="GO:0006526">
    <property type="term" value="P:L-arginine biosynthetic process"/>
    <property type="evidence" value="ECO:0007669"/>
    <property type="project" value="TreeGrafter"/>
</dbReference>
<evidence type="ECO:0000256" key="4">
    <source>
        <dbReference type="ARBA" id="ARBA00011921"/>
    </source>
</evidence>
<evidence type="ECO:0000256" key="8">
    <source>
        <dbReference type="ARBA" id="ARBA00022801"/>
    </source>
</evidence>
<evidence type="ECO:0000256" key="5">
    <source>
        <dbReference type="ARBA" id="ARBA00022391"/>
    </source>
</evidence>
<organism evidence="17 18">
    <name type="scientific">Maritimibacter harenae</name>
    <dbReference type="NCBI Taxonomy" id="2606218"/>
    <lineage>
        <taxon>Bacteria</taxon>
        <taxon>Pseudomonadati</taxon>
        <taxon>Pseudomonadota</taxon>
        <taxon>Alphaproteobacteria</taxon>
        <taxon>Rhodobacterales</taxon>
        <taxon>Roseobacteraceae</taxon>
        <taxon>Maritimibacter</taxon>
    </lineage>
</organism>
<comment type="similarity">
    <text evidence="2 15">Belongs to the peptidase M20A family. DapE subfamily.</text>
</comment>
<proteinExistence type="inferred from homology"/>
<dbReference type="InterPro" id="IPR036264">
    <property type="entry name" value="Bact_exopeptidase_dim_dom"/>
</dbReference>
<comment type="pathway">
    <text evidence="1 15">Amino-acid biosynthesis; L-lysine biosynthesis via DAP pathway; LL-2,6-diaminopimelate from (S)-tetrahydrodipicolinate (succinylase route): step 3/3.</text>
</comment>
<accession>A0A845LZ08</accession>
<dbReference type="NCBIfam" id="NF009557">
    <property type="entry name" value="PRK13009.1"/>
    <property type="match status" value="1"/>
</dbReference>
<evidence type="ECO:0000256" key="10">
    <source>
        <dbReference type="ARBA" id="ARBA00022915"/>
    </source>
</evidence>
<dbReference type="Pfam" id="PF07687">
    <property type="entry name" value="M20_dimer"/>
    <property type="match status" value="1"/>
</dbReference>
<sequence>MAHTDPVEITRRLIECPSVTPEEGGALVYLADLLEQAGFTCTRVDRGEVANLFARIGPKGAARTLGFNGHTDVVPVGDTGAWTVQPFGAEEKDGFLWGRGATDMKSGVAAWVAAAIDAAADLPPDTALILAITGDEEGPAEDGTRALLDWMAQNGEAMDACIVGEPTCPNHPGEMMKIGRRGSLNAFFTARGVQGHAAYPHRARNPVPALARLMARLNDHVLDEGTAHFDPSTLAVTTIDVGNPATNVIPAEARATVNIRFNDAHSPDGLIAWLEEEAARVGGETGIEIDLSVKVSGDSFVTPPGDLSALVAEAVEAETGIRPEMSTSGGTSDARFVKDHCPVVEYGLVGKTMHQVDERVETAQIGQLKAVYRRIIDGYLGAYRG</sequence>
<feature type="binding site" evidence="15">
    <location>
        <position position="103"/>
    </location>
    <ligand>
        <name>Zn(2+)</name>
        <dbReference type="ChEBI" id="CHEBI:29105"/>
        <label>2</label>
    </ligand>
</feature>